<evidence type="ECO:0000259" key="3">
    <source>
        <dbReference type="Pfam" id="PF01471"/>
    </source>
</evidence>
<evidence type="ECO:0000259" key="4">
    <source>
        <dbReference type="Pfam" id="PF06725"/>
    </source>
</evidence>
<evidence type="ECO:0000313" key="6">
    <source>
        <dbReference type="Proteomes" id="UP001597458"/>
    </source>
</evidence>
<dbReference type="Pfam" id="PF06725">
    <property type="entry name" value="3D"/>
    <property type="match status" value="1"/>
</dbReference>
<feature type="domain" description="3D" evidence="4">
    <location>
        <begin position="255"/>
        <end position="315"/>
    </location>
</feature>
<dbReference type="Gene3D" id="1.10.101.10">
    <property type="entry name" value="PGBD-like superfamily/PGBD"/>
    <property type="match status" value="2"/>
</dbReference>
<feature type="signal peptide" evidence="2">
    <location>
        <begin position="1"/>
        <end position="28"/>
    </location>
</feature>
<organism evidence="5 6">
    <name type="scientific">Terrilactibacillus laevilacticus</name>
    <dbReference type="NCBI Taxonomy" id="1380157"/>
    <lineage>
        <taxon>Bacteria</taxon>
        <taxon>Bacillati</taxon>
        <taxon>Bacillota</taxon>
        <taxon>Bacilli</taxon>
        <taxon>Bacillales</taxon>
        <taxon>Bacillaceae</taxon>
        <taxon>Terrilactibacillus</taxon>
    </lineage>
</organism>
<dbReference type="SUPFAM" id="SSF47090">
    <property type="entry name" value="PGBD-like"/>
    <property type="match status" value="2"/>
</dbReference>
<gene>
    <name evidence="5" type="ORF">ACFSTF_08355</name>
</gene>
<proteinExistence type="predicted"/>
<reference evidence="6" key="1">
    <citation type="journal article" date="2019" name="Int. J. Syst. Evol. Microbiol.">
        <title>The Global Catalogue of Microorganisms (GCM) 10K type strain sequencing project: providing services to taxonomists for standard genome sequencing and annotation.</title>
        <authorList>
            <consortium name="The Broad Institute Genomics Platform"/>
            <consortium name="The Broad Institute Genome Sequencing Center for Infectious Disease"/>
            <person name="Wu L."/>
            <person name="Ma J."/>
        </authorList>
    </citation>
    <scope>NUCLEOTIDE SEQUENCE [LARGE SCALE GENOMIC DNA]</scope>
    <source>
        <strain evidence="6">TISTR 2241</strain>
    </source>
</reference>
<keyword evidence="6" id="KW-1185">Reference proteome</keyword>
<name>A0ABW5PR80_9BACI</name>
<dbReference type="PANTHER" id="PTHR39160:SF4">
    <property type="entry name" value="RESUSCITATION-PROMOTING FACTOR RPFB"/>
    <property type="match status" value="1"/>
</dbReference>
<feature type="domain" description="Peptidoglycan binding-like" evidence="3">
    <location>
        <begin position="117"/>
        <end position="173"/>
    </location>
</feature>
<dbReference type="CDD" id="cd22786">
    <property type="entry name" value="DPBB_YuiC-like"/>
    <property type="match status" value="1"/>
</dbReference>
<dbReference type="RefSeq" id="WP_141190809.1">
    <property type="nucleotide sequence ID" value="NZ_JBHUMR010000009.1"/>
</dbReference>
<comment type="caution">
    <text evidence="5">The sequence shown here is derived from an EMBL/GenBank/DDBJ whole genome shotgun (WGS) entry which is preliminary data.</text>
</comment>
<keyword evidence="1 2" id="KW-0732">Signal</keyword>
<dbReference type="SUPFAM" id="SSF50685">
    <property type="entry name" value="Barwin-like endoglucanases"/>
    <property type="match status" value="1"/>
</dbReference>
<protein>
    <submittedName>
        <fullName evidence="5">Peptidoglycan-binding protein</fullName>
    </submittedName>
</protein>
<dbReference type="Proteomes" id="UP001597458">
    <property type="component" value="Unassembled WGS sequence"/>
</dbReference>
<dbReference type="Pfam" id="PF01471">
    <property type="entry name" value="PG_binding_1"/>
    <property type="match status" value="2"/>
</dbReference>
<evidence type="ECO:0000313" key="5">
    <source>
        <dbReference type="EMBL" id="MFD2617323.1"/>
    </source>
</evidence>
<feature type="chain" id="PRO_5045851811" evidence="2">
    <location>
        <begin position="29"/>
        <end position="316"/>
    </location>
</feature>
<dbReference type="InterPro" id="IPR036365">
    <property type="entry name" value="PGBD-like_sf"/>
</dbReference>
<dbReference type="InterPro" id="IPR036366">
    <property type="entry name" value="PGBDSf"/>
</dbReference>
<evidence type="ECO:0000256" key="2">
    <source>
        <dbReference type="SAM" id="SignalP"/>
    </source>
</evidence>
<dbReference type="EMBL" id="JBHUMR010000009">
    <property type="protein sequence ID" value="MFD2617323.1"/>
    <property type="molecule type" value="Genomic_DNA"/>
</dbReference>
<sequence length="316" mass="34516">MSMNKWLIKHTAIAATVTSSILAGPSLADAHFFQQGSKVLYKGTTDDDVKTLQDILRETGHYKIKNSTGYFGHSTEKAVKSFQSEENLKVDGIVGDQTKNALFRFIAEKLTLKMGSTGEDVKQLQNVLSDKGYYRAKMDGVFGSLTKKAVVDLQKQNNITVDGIVGPETYQFLAKGENKHKTSPPSKSSESIGRNQTIVHKQSKVIKKDKQEKEKVATHTVKEFFANSTGYTAYCSGCSGVTASGIDLRANPEAKVVAVDPNVIPLGTKLYVEGYGYAIAADTGGAIKGMKIDLFFNDNSEALDWGRRTVKVKVIE</sequence>
<dbReference type="InterPro" id="IPR036908">
    <property type="entry name" value="RlpA-like_sf"/>
</dbReference>
<dbReference type="Gene3D" id="2.40.40.10">
    <property type="entry name" value="RlpA-like domain"/>
    <property type="match status" value="1"/>
</dbReference>
<dbReference type="InterPro" id="IPR051933">
    <property type="entry name" value="Resuscitation_pf_RpfB"/>
</dbReference>
<dbReference type="InterPro" id="IPR002477">
    <property type="entry name" value="Peptidoglycan-bd-like"/>
</dbReference>
<dbReference type="PANTHER" id="PTHR39160">
    <property type="entry name" value="CELL WALL-BINDING PROTEIN YOCH"/>
    <property type="match status" value="1"/>
</dbReference>
<dbReference type="InterPro" id="IPR010611">
    <property type="entry name" value="3D_dom"/>
</dbReference>
<accession>A0ABW5PR80</accession>
<evidence type="ECO:0000256" key="1">
    <source>
        <dbReference type="ARBA" id="ARBA00022729"/>
    </source>
</evidence>
<feature type="domain" description="Peptidoglycan binding-like" evidence="3">
    <location>
        <begin position="46"/>
        <end position="102"/>
    </location>
</feature>